<feature type="compositionally biased region" description="Polar residues" evidence="1">
    <location>
        <begin position="129"/>
        <end position="152"/>
    </location>
</feature>
<protein>
    <submittedName>
        <fullName evidence="2">(African queen) hypothetical protein</fullName>
    </submittedName>
</protein>
<evidence type="ECO:0000256" key="1">
    <source>
        <dbReference type="SAM" id="MobiDB-lite"/>
    </source>
</evidence>
<gene>
    <name evidence="2" type="ORF">DCHRY22_LOCUS13364</name>
</gene>
<dbReference type="AlphaFoldDB" id="A0A8J2VVJ6"/>
<evidence type="ECO:0000313" key="3">
    <source>
        <dbReference type="Proteomes" id="UP000789524"/>
    </source>
</evidence>
<feature type="region of interest" description="Disordered" evidence="1">
    <location>
        <begin position="191"/>
        <end position="219"/>
    </location>
</feature>
<proteinExistence type="predicted"/>
<feature type="compositionally biased region" description="Polar residues" evidence="1">
    <location>
        <begin position="194"/>
        <end position="203"/>
    </location>
</feature>
<organism evidence="2 3">
    <name type="scientific">Danaus chrysippus</name>
    <name type="common">African queen</name>
    <dbReference type="NCBI Taxonomy" id="151541"/>
    <lineage>
        <taxon>Eukaryota</taxon>
        <taxon>Metazoa</taxon>
        <taxon>Ecdysozoa</taxon>
        <taxon>Arthropoda</taxon>
        <taxon>Hexapoda</taxon>
        <taxon>Insecta</taxon>
        <taxon>Pterygota</taxon>
        <taxon>Neoptera</taxon>
        <taxon>Endopterygota</taxon>
        <taxon>Lepidoptera</taxon>
        <taxon>Glossata</taxon>
        <taxon>Ditrysia</taxon>
        <taxon>Papilionoidea</taxon>
        <taxon>Nymphalidae</taxon>
        <taxon>Danainae</taxon>
        <taxon>Danaini</taxon>
        <taxon>Danaina</taxon>
        <taxon>Danaus</taxon>
        <taxon>Anosia</taxon>
    </lineage>
</organism>
<dbReference type="Gene3D" id="2.20.70.10">
    <property type="match status" value="1"/>
</dbReference>
<feature type="region of interest" description="Disordered" evidence="1">
    <location>
        <begin position="129"/>
        <end position="153"/>
    </location>
</feature>
<comment type="caution">
    <text evidence="2">The sequence shown here is derived from an EMBL/GenBank/DDBJ whole genome shotgun (WGS) entry which is preliminary data.</text>
</comment>
<name>A0A8J2VVJ6_9NEOP</name>
<dbReference type="Proteomes" id="UP000789524">
    <property type="component" value="Unassembled WGS sequence"/>
</dbReference>
<evidence type="ECO:0000313" key="2">
    <source>
        <dbReference type="EMBL" id="CAG9579808.1"/>
    </source>
</evidence>
<accession>A0A8J2VVJ6</accession>
<reference evidence="2" key="1">
    <citation type="submission" date="2021-09" db="EMBL/GenBank/DDBJ databases">
        <authorList>
            <person name="Martin H S."/>
        </authorList>
    </citation>
    <scope>NUCLEOTIDE SEQUENCE</scope>
</reference>
<keyword evidence="3" id="KW-1185">Reference proteome</keyword>
<dbReference type="OrthoDB" id="2131792at2759"/>
<dbReference type="EMBL" id="CAKASE010000079">
    <property type="protein sequence ID" value="CAG9579808.1"/>
    <property type="molecule type" value="Genomic_DNA"/>
</dbReference>
<sequence>MSTSSVPEDLVSSAWIVCPSKSYPGEDYYFNTLTGQSVWDLSEPEVKKALTRAQILENQSGFHANDCPEPSDSPQNISSEDQIIKLKYNKSFQANINNKQVMNNQFRKPYPVRQFPRYNGSNPIEFNIPTTSAFNGEQNASGSIQGKSSSDQIPEPKTLLPLSNRFKNFPNYQTQNQFKKKVFKRNFKQKHYNGQRNNSNQKFHNSKKNSDVRCVGPSKQTSINNIIDNESFNH</sequence>